<gene>
    <name evidence="2" type="ORF">APZ19_19130</name>
    <name evidence="1" type="ORF">D0812_22120</name>
</gene>
<name>A0AAP9GFG9_9VIBR</name>
<dbReference type="Proteomes" id="UP000272136">
    <property type="component" value="Chromosome 2"/>
</dbReference>
<protein>
    <submittedName>
        <fullName evidence="2">Uncharacterized protein</fullName>
    </submittedName>
</protein>
<dbReference type="AlphaFoldDB" id="A0AAP9GFG9"/>
<dbReference type="RefSeq" id="WP_054823357.1">
    <property type="nucleotide sequence ID" value="NZ_CP033138.1"/>
</dbReference>
<sequence>MMTKRTVTPEEQELINDVDWLSAQFERITNGLTAAHVQTGGHAINIKHLNEARDHAKQSIKHLLAAIHNEK</sequence>
<reference evidence="2" key="3">
    <citation type="submission" date="2019-11" db="EMBL/GenBank/DDBJ databases">
        <title>Complete genome sequence of Vibrio owensii SH-14 isolated from shrimp with acute hepatopancreatic necrosis diease.</title>
        <authorList>
            <person name="Liang X."/>
            <person name="Wang Y."/>
        </authorList>
    </citation>
    <scope>NUCLEOTIDE SEQUENCE</scope>
    <source>
        <strain evidence="2">SH14</strain>
    </source>
</reference>
<reference evidence="1 3" key="2">
    <citation type="submission" date="2018-10" db="EMBL/GenBank/DDBJ databases">
        <title>Whole Genome of Vibrio owensii strain 170502, isolated from Acute Hepatopancreatic Necrosis Disease (AHPND) shrimp.</title>
        <authorList>
            <person name="Yan M."/>
            <person name="Wang X."/>
            <person name="Wang Y."/>
        </authorList>
    </citation>
    <scope>NUCLEOTIDE SEQUENCE [LARGE SCALE GENOMIC DNA]</scope>
    <source>
        <strain evidence="1 3">1700302</strain>
    </source>
</reference>
<reference evidence="2 4" key="1">
    <citation type="journal article" date="2015" name="Genome Announc.">
        <title>Draft Genome Sequence of Vibrio owensii Strain SH-14, Which Causes Shrimp Acute Hepatopancreatic Necrosis Disease.</title>
        <authorList>
            <person name="Liu L."/>
            <person name="Xiao J."/>
            <person name="Xia X."/>
            <person name="Pan Y."/>
            <person name="Yan S."/>
            <person name="Wang Y."/>
        </authorList>
    </citation>
    <scope>NUCLEOTIDE SEQUENCE [LARGE SCALE GENOMIC DNA]</scope>
    <source>
        <strain evidence="2 4">SH14</strain>
    </source>
</reference>
<evidence type="ECO:0000313" key="1">
    <source>
        <dbReference type="EMBL" id="AYO17088.1"/>
    </source>
</evidence>
<organism evidence="2 4">
    <name type="scientific">Vibrio owensii</name>
    <dbReference type="NCBI Taxonomy" id="696485"/>
    <lineage>
        <taxon>Bacteria</taxon>
        <taxon>Pseudomonadati</taxon>
        <taxon>Pseudomonadota</taxon>
        <taxon>Gammaproteobacteria</taxon>
        <taxon>Vibrionales</taxon>
        <taxon>Vibrionaceae</taxon>
        <taxon>Vibrio</taxon>
    </lineage>
</organism>
<evidence type="ECO:0000313" key="3">
    <source>
        <dbReference type="Proteomes" id="UP000272136"/>
    </source>
</evidence>
<evidence type="ECO:0000313" key="2">
    <source>
        <dbReference type="EMBL" id="QGH49233.1"/>
    </source>
</evidence>
<keyword evidence="3" id="KW-1185">Reference proteome</keyword>
<dbReference type="EMBL" id="CP033138">
    <property type="protein sequence ID" value="AYO17088.1"/>
    <property type="molecule type" value="Genomic_DNA"/>
</dbReference>
<accession>A0AAP9GFG9</accession>
<dbReference type="Proteomes" id="UP000390336">
    <property type="component" value="Chromosome 2"/>
</dbReference>
<dbReference type="EMBL" id="CP045860">
    <property type="protein sequence ID" value="QGH49233.1"/>
    <property type="molecule type" value="Genomic_DNA"/>
</dbReference>
<proteinExistence type="predicted"/>
<evidence type="ECO:0000313" key="4">
    <source>
        <dbReference type="Proteomes" id="UP000390336"/>
    </source>
</evidence>